<dbReference type="eggNOG" id="COG0523">
    <property type="taxonomic scope" value="Bacteria"/>
</dbReference>
<sequence>MHTPVVLLTGRGCTGRVAAALRETPGTAVISHTLDGHVVRRRVSMLRAGAPWDSDWILELGNADPGRTIHDDLLILLRRVHRRQDVDRVVVLLDERTELELICYAINHTPVCVGPGYADGPAALDVHISSVVTCVDTDSWLAHAMGDDELDDHRSAAQAVVDQAEFADVLVLSKPERRTEAVLRRLAPRSRITCDITSIESILRNLHPLARRGADFDPHESLLTGQPPLVSEAGVSLLDFTATRPFHPARLHTAIDVLLEGVVRTRGRVWLASQPDTVVWIESAGMELRVGNVGRWLAAMDASEMAAADADRRIMAAARWDDQHGDRHVAMTILTCGADPGEILRILRWALLTDEEFSQPGRWANYADPFGDWRAGPFESVSYGSAGEHPDIIRGHGADDRIGDTS</sequence>
<accession>Q73TH1</accession>
<dbReference type="Proteomes" id="UP000000580">
    <property type="component" value="Chromosome"/>
</dbReference>
<organism evidence="3 4">
    <name type="scientific">Mycolicibacterium paratuberculosis (strain ATCC BAA-968 / K-10)</name>
    <name type="common">Mycobacterium paratuberculosis</name>
    <dbReference type="NCBI Taxonomy" id="262316"/>
    <lineage>
        <taxon>Bacteria</taxon>
        <taxon>Bacillati</taxon>
        <taxon>Actinomycetota</taxon>
        <taxon>Actinomycetes</taxon>
        <taxon>Mycobacteriales</taxon>
        <taxon>Mycobacteriaceae</taxon>
        <taxon>Mycobacterium</taxon>
        <taxon>Mycobacterium avium complex (MAC)</taxon>
    </lineage>
</organism>
<dbReference type="PANTHER" id="PTHR43603">
    <property type="entry name" value="COBW DOMAIN-CONTAINING PROTEIN DDB_G0274527"/>
    <property type="match status" value="1"/>
</dbReference>
<feature type="compositionally biased region" description="Basic and acidic residues" evidence="1">
    <location>
        <begin position="388"/>
        <end position="406"/>
    </location>
</feature>
<dbReference type="SUPFAM" id="SSF90002">
    <property type="entry name" value="Hypothetical protein YjiA, C-terminal domain"/>
    <property type="match status" value="1"/>
</dbReference>
<evidence type="ECO:0000259" key="2">
    <source>
        <dbReference type="SMART" id="SM00833"/>
    </source>
</evidence>
<feature type="region of interest" description="Disordered" evidence="1">
    <location>
        <begin position="386"/>
        <end position="406"/>
    </location>
</feature>
<proteinExistence type="predicted"/>
<dbReference type="KEGG" id="mpa:MAP_3747c"/>
<protein>
    <recommendedName>
        <fullName evidence="2">CobW C-terminal domain-containing protein</fullName>
    </recommendedName>
</protein>
<dbReference type="Gene3D" id="3.40.50.300">
    <property type="entry name" value="P-loop containing nucleotide triphosphate hydrolases"/>
    <property type="match status" value="1"/>
</dbReference>
<keyword evidence="4" id="KW-1185">Reference proteome</keyword>
<gene>
    <name evidence="3" type="ordered locus">MAP_3747c</name>
</gene>
<dbReference type="NCBIfam" id="NF047431">
    <property type="entry name" value="hiber_recruit"/>
    <property type="match status" value="1"/>
</dbReference>
<reference evidence="3 4" key="1">
    <citation type="journal article" date="2005" name="Proc. Natl. Acad. Sci. U.S.A.">
        <title>The complete genome sequence of Mycobacterium avium subspecies paratuberculosis.</title>
        <authorList>
            <person name="Li L."/>
            <person name="Bannantine J.P."/>
            <person name="Zhang Q."/>
            <person name="Amonsin A."/>
            <person name="May B.J."/>
            <person name="Alt D."/>
            <person name="Banerji N."/>
            <person name="Kanjilal S."/>
            <person name="Kapur V."/>
        </authorList>
    </citation>
    <scope>NUCLEOTIDE SEQUENCE [LARGE SCALE GENOMIC DNA]</scope>
    <source>
        <strain evidence="4">ATCC BAA-968 / K-10</strain>
    </source>
</reference>
<evidence type="ECO:0000256" key="1">
    <source>
        <dbReference type="SAM" id="MobiDB-lite"/>
    </source>
</evidence>
<dbReference type="HOGENOM" id="CLU_017452_2_0_11"/>
<dbReference type="AlphaFoldDB" id="Q73TH1"/>
<dbReference type="STRING" id="262316.MAP_3747c"/>
<dbReference type="RefSeq" id="WP_010950090.1">
    <property type="nucleotide sequence ID" value="NC_002944.2"/>
</dbReference>
<evidence type="ECO:0000313" key="4">
    <source>
        <dbReference type="Proteomes" id="UP000000580"/>
    </source>
</evidence>
<dbReference type="PATRIC" id="fig|262316.17.peg.3988"/>
<dbReference type="InterPro" id="IPR027417">
    <property type="entry name" value="P-loop_NTPase"/>
</dbReference>
<name>Q73TH1_MYCPA</name>
<dbReference type="EMBL" id="AE016958">
    <property type="protein sequence ID" value="AAS06297.1"/>
    <property type="molecule type" value="Genomic_DNA"/>
</dbReference>
<dbReference type="SMART" id="SM00833">
    <property type="entry name" value="CobW_C"/>
    <property type="match status" value="1"/>
</dbReference>
<dbReference type="Pfam" id="PF07683">
    <property type="entry name" value="CobW_C"/>
    <property type="match status" value="1"/>
</dbReference>
<feature type="domain" description="CobW C-terminal" evidence="2">
    <location>
        <begin position="235"/>
        <end position="351"/>
    </location>
</feature>
<evidence type="ECO:0000313" key="3">
    <source>
        <dbReference type="EMBL" id="AAS06297.1"/>
    </source>
</evidence>
<dbReference type="InterPro" id="IPR051927">
    <property type="entry name" value="Zn_Chap_cDPG_Synth"/>
</dbReference>
<dbReference type="InterPro" id="IPR011629">
    <property type="entry name" value="CobW-like_C"/>
</dbReference>
<dbReference type="PANTHER" id="PTHR43603:SF1">
    <property type="entry name" value="ZINC-REGULATED GTPASE METALLOPROTEIN ACTIVATOR 1"/>
    <property type="match status" value="1"/>
</dbReference>